<dbReference type="Proteomes" id="UP001187192">
    <property type="component" value="Unassembled WGS sequence"/>
</dbReference>
<sequence>MPMNSGRAGGSCSPEGKAVEAASSQPNRDSIATHSLPGPNLATFVADGVPIMASELRPTSEDLSPHPILSSSSSPSTASSTEPSRCGNRAGDGD</sequence>
<comment type="caution">
    <text evidence="2">The sequence shown here is derived from an EMBL/GenBank/DDBJ whole genome shotgun (WGS) entry which is preliminary data.</text>
</comment>
<keyword evidence="3" id="KW-1185">Reference proteome</keyword>
<proteinExistence type="predicted"/>
<feature type="compositionally biased region" description="Polar residues" evidence="1">
    <location>
        <begin position="22"/>
        <end position="33"/>
    </location>
</feature>
<evidence type="ECO:0000256" key="1">
    <source>
        <dbReference type="SAM" id="MobiDB-lite"/>
    </source>
</evidence>
<feature type="compositionally biased region" description="Low complexity" evidence="1">
    <location>
        <begin position="65"/>
        <end position="84"/>
    </location>
</feature>
<evidence type="ECO:0000313" key="3">
    <source>
        <dbReference type="Proteomes" id="UP001187192"/>
    </source>
</evidence>
<name>A0AA88J4L2_FICCA</name>
<reference evidence="2" key="1">
    <citation type="submission" date="2023-07" db="EMBL/GenBank/DDBJ databases">
        <title>draft genome sequence of fig (Ficus carica).</title>
        <authorList>
            <person name="Takahashi T."/>
            <person name="Nishimura K."/>
        </authorList>
    </citation>
    <scope>NUCLEOTIDE SEQUENCE</scope>
</reference>
<protein>
    <submittedName>
        <fullName evidence="2">Uncharacterized protein</fullName>
    </submittedName>
</protein>
<evidence type="ECO:0000313" key="2">
    <source>
        <dbReference type="EMBL" id="GMN61131.1"/>
    </source>
</evidence>
<feature type="region of interest" description="Disordered" evidence="1">
    <location>
        <begin position="1"/>
        <end position="41"/>
    </location>
</feature>
<accession>A0AA88J4L2</accession>
<gene>
    <name evidence="2" type="ORF">TIFTF001_030223</name>
</gene>
<feature type="region of interest" description="Disordered" evidence="1">
    <location>
        <begin position="53"/>
        <end position="94"/>
    </location>
</feature>
<dbReference type="EMBL" id="BTGU01000107">
    <property type="protein sequence ID" value="GMN61131.1"/>
    <property type="molecule type" value="Genomic_DNA"/>
</dbReference>
<organism evidence="2 3">
    <name type="scientific">Ficus carica</name>
    <name type="common">Common fig</name>
    <dbReference type="NCBI Taxonomy" id="3494"/>
    <lineage>
        <taxon>Eukaryota</taxon>
        <taxon>Viridiplantae</taxon>
        <taxon>Streptophyta</taxon>
        <taxon>Embryophyta</taxon>
        <taxon>Tracheophyta</taxon>
        <taxon>Spermatophyta</taxon>
        <taxon>Magnoliopsida</taxon>
        <taxon>eudicotyledons</taxon>
        <taxon>Gunneridae</taxon>
        <taxon>Pentapetalae</taxon>
        <taxon>rosids</taxon>
        <taxon>fabids</taxon>
        <taxon>Rosales</taxon>
        <taxon>Moraceae</taxon>
        <taxon>Ficeae</taxon>
        <taxon>Ficus</taxon>
    </lineage>
</organism>
<dbReference type="AlphaFoldDB" id="A0AA88J4L2"/>